<evidence type="ECO:0000313" key="12">
    <source>
        <dbReference type="Proteomes" id="UP000775213"/>
    </source>
</evidence>
<keyword evidence="7" id="KW-0677">Repeat</keyword>
<evidence type="ECO:0000256" key="1">
    <source>
        <dbReference type="ARBA" id="ARBA00004651"/>
    </source>
</evidence>
<feature type="transmembrane region" description="Helical" evidence="10">
    <location>
        <begin position="21"/>
        <end position="43"/>
    </location>
</feature>
<keyword evidence="4" id="KW-1003">Cell membrane</keyword>
<evidence type="ECO:0000256" key="5">
    <source>
        <dbReference type="ARBA" id="ARBA00022597"/>
    </source>
</evidence>
<dbReference type="InterPro" id="IPR004316">
    <property type="entry name" value="SWEET_rpt"/>
</dbReference>
<dbReference type="FunFam" id="1.20.1280.290:FF:000002">
    <property type="entry name" value="Bidirectional sugar transporter SWEET"/>
    <property type="match status" value="1"/>
</dbReference>
<evidence type="ECO:0000256" key="3">
    <source>
        <dbReference type="ARBA" id="ARBA00022448"/>
    </source>
</evidence>
<name>A0AAV7HHG4_DENCH</name>
<dbReference type="GO" id="GO:0005886">
    <property type="term" value="C:plasma membrane"/>
    <property type="evidence" value="ECO:0007669"/>
    <property type="project" value="UniProtKB-SubCell"/>
</dbReference>
<comment type="subcellular location">
    <subcellularLocation>
        <location evidence="1">Cell membrane</location>
        <topology evidence="1">Multi-pass membrane protein</topology>
    </subcellularLocation>
</comment>
<dbReference type="EMBL" id="JAGFBR010000004">
    <property type="protein sequence ID" value="KAH0467976.1"/>
    <property type="molecule type" value="Genomic_DNA"/>
</dbReference>
<protein>
    <submittedName>
        <fullName evidence="11">Uncharacterized protein</fullName>
    </submittedName>
</protein>
<dbReference type="Gene3D" id="1.20.1280.290">
    <property type="match status" value="1"/>
</dbReference>
<feature type="transmembrane region" description="Helical" evidence="10">
    <location>
        <begin position="49"/>
        <end position="70"/>
    </location>
</feature>
<gene>
    <name evidence="11" type="ORF">IEQ34_003009</name>
</gene>
<keyword evidence="8 10" id="KW-1133">Transmembrane helix</keyword>
<dbReference type="InterPro" id="IPR047664">
    <property type="entry name" value="SWEET"/>
</dbReference>
<dbReference type="PANTHER" id="PTHR10791">
    <property type="entry name" value="RAG1-ACTIVATING PROTEIN 1"/>
    <property type="match status" value="1"/>
</dbReference>
<dbReference type="Proteomes" id="UP000775213">
    <property type="component" value="Unassembled WGS sequence"/>
</dbReference>
<evidence type="ECO:0000256" key="2">
    <source>
        <dbReference type="ARBA" id="ARBA00007809"/>
    </source>
</evidence>
<evidence type="ECO:0000256" key="6">
    <source>
        <dbReference type="ARBA" id="ARBA00022692"/>
    </source>
</evidence>
<keyword evidence="5" id="KW-0762">Sugar transport</keyword>
<evidence type="ECO:0000256" key="10">
    <source>
        <dbReference type="SAM" id="Phobius"/>
    </source>
</evidence>
<sequence length="121" mass="13855">MMYASPLSIMKRVIRTKSAEYIPLYLSIAYFFNGLCWTTYSLIHLDVNLTIPNAIGLLFAIAQLLLHVIYNKSTKRQSIEGKIEVVLVEVYLLLEELINKKYCTRMFIVVIISILVASSVH</sequence>
<keyword evidence="3" id="KW-0813">Transport</keyword>
<evidence type="ECO:0000313" key="11">
    <source>
        <dbReference type="EMBL" id="KAH0467976.1"/>
    </source>
</evidence>
<evidence type="ECO:0000256" key="4">
    <source>
        <dbReference type="ARBA" id="ARBA00022475"/>
    </source>
</evidence>
<keyword evidence="6 10" id="KW-0812">Transmembrane</keyword>
<comment type="similarity">
    <text evidence="2">Belongs to the SWEET sugar transporter family.</text>
</comment>
<accession>A0AAV7HHG4</accession>
<dbReference type="PANTHER" id="PTHR10791:SF130">
    <property type="entry name" value="BIDIRECTIONAL SUGAR TRANSPORTER SWEET6-RELATED"/>
    <property type="match status" value="1"/>
</dbReference>
<dbReference type="AlphaFoldDB" id="A0AAV7HHG4"/>
<keyword evidence="9 10" id="KW-0472">Membrane</keyword>
<evidence type="ECO:0000256" key="8">
    <source>
        <dbReference type="ARBA" id="ARBA00022989"/>
    </source>
</evidence>
<comment type="caution">
    <text evidence="11">The sequence shown here is derived from an EMBL/GenBank/DDBJ whole genome shotgun (WGS) entry which is preliminary data.</text>
</comment>
<dbReference type="Pfam" id="PF03083">
    <property type="entry name" value="MtN3_slv"/>
    <property type="match status" value="1"/>
</dbReference>
<keyword evidence="12" id="KW-1185">Reference proteome</keyword>
<evidence type="ECO:0000256" key="7">
    <source>
        <dbReference type="ARBA" id="ARBA00022737"/>
    </source>
</evidence>
<dbReference type="GO" id="GO:0051119">
    <property type="term" value="F:sugar transmembrane transporter activity"/>
    <property type="evidence" value="ECO:0007669"/>
    <property type="project" value="InterPro"/>
</dbReference>
<evidence type="ECO:0000256" key="9">
    <source>
        <dbReference type="ARBA" id="ARBA00023136"/>
    </source>
</evidence>
<organism evidence="11 12">
    <name type="scientific">Dendrobium chrysotoxum</name>
    <name type="common">Orchid</name>
    <dbReference type="NCBI Taxonomy" id="161865"/>
    <lineage>
        <taxon>Eukaryota</taxon>
        <taxon>Viridiplantae</taxon>
        <taxon>Streptophyta</taxon>
        <taxon>Embryophyta</taxon>
        <taxon>Tracheophyta</taxon>
        <taxon>Spermatophyta</taxon>
        <taxon>Magnoliopsida</taxon>
        <taxon>Liliopsida</taxon>
        <taxon>Asparagales</taxon>
        <taxon>Orchidaceae</taxon>
        <taxon>Epidendroideae</taxon>
        <taxon>Malaxideae</taxon>
        <taxon>Dendrobiinae</taxon>
        <taxon>Dendrobium</taxon>
    </lineage>
</organism>
<proteinExistence type="inferred from homology"/>
<reference evidence="11 12" key="1">
    <citation type="journal article" date="2021" name="Hortic Res">
        <title>Chromosome-scale assembly of the Dendrobium chrysotoxum genome enhances the understanding of orchid evolution.</title>
        <authorList>
            <person name="Zhang Y."/>
            <person name="Zhang G.Q."/>
            <person name="Zhang D."/>
            <person name="Liu X.D."/>
            <person name="Xu X.Y."/>
            <person name="Sun W.H."/>
            <person name="Yu X."/>
            <person name="Zhu X."/>
            <person name="Wang Z.W."/>
            <person name="Zhao X."/>
            <person name="Zhong W.Y."/>
            <person name="Chen H."/>
            <person name="Yin W.L."/>
            <person name="Huang T."/>
            <person name="Niu S.C."/>
            <person name="Liu Z.J."/>
        </authorList>
    </citation>
    <scope>NUCLEOTIDE SEQUENCE [LARGE SCALE GENOMIC DNA]</scope>
    <source>
        <strain evidence="11">Lindl</strain>
    </source>
</reference>